<dbReference type="GO" id="GO:0005886">
    <property type="term" value="C:plasma membrane"/>
    <property type="evidence" value="ECO:0007669"/>
    <property type="project" value="TreeGrafter"/>
</dbReference>
<organism evidence="4 5">
    <name type="scientific">Cellulosimicrobium composti</name>
    <dbReference type="NCBI Taxonomy" id="2672572"/>
    <lineage>
        <taxon>Bacteria</taxon>
        <taxon>Bacillati</taxon>
        <taxon>Actinomycetota</taxon>
        <taxon>Actinomycetes</taxon>
        <taxon>Micrococcales</taxon>
        <taxon>Promicromonosporaceae</taxon>
        <taxon>Cellulosimicrobium</taxon>
    </lineage>
</organism>
<evidence type="ECO:0000259" key="3">
    <source>
        <dbReference type="PROSITE" id="PS50893"/>
    </source>
</evidence>
<dbReference type="Proteomes" id="UP000440668">
    <property type="component" value="Unassembled WGS sequence"/>
</dbReference>
<sequence>MAHGDAVVLDGVDLDLVPGTVHAVLGTSGAGKSTVVAALTGTLPRGTRVEGSAVLETTDGTRVDLLGAPRRARRRGLAGRVVGTAPQGAGGAFTPTMTVGAHLREVQRVAGRGRPRLGAAHPHLGAASRRQLVELAHAAGAEPGWLERYPHQLSGGQLSRLGLVAAMVHHPPVLLADEPTAGLDAEATRTVGALLAAYAAAGHTVLVITHDVALARQTAHLVTRVARGRVVAQGAPADVLVDDAPVARPARSVAADAPALVARAVAAVRGDRPVLAPTDLAVRRGEVVGLTGPSGVGKSTLAALLARLDPPDGGQVVLAGAPGPERAGFDLPPAERRRVAWVSQHPHLAVDPRLPLRRTVELPARLADPGADVTALVTGLAGRLGLDPALLDRRPHEVSGGELQRACVVRALALAPEFLVLDEVTSMLDAATAADILDVVADEAAAGAGVLLVSHDVASLRAVCDRVLKLHPGAGGAVLRPLPDADPTPLRKDPA</sequence>
<dbReference type="Gene3D" id="3.40.50.300">
    <property type="entry name" value="P-loop containing nucleotide triphosphate hydrolases"/>
    <property type="match status" value="2"/>
</dbReference>
<comment type="caution">
    <text evidence="4">The sequence shown here is derived from an EMBL/GenBank/DDBJ whole genome shotgun (WGS) entry which is preliminary data.</text>
</comment>
<keyword evidence="1" id="KW-0547">Nucleotide-binding</keyword>
<dbReference type="AlphaFoldDB" id="A0A6N7ZIV9"/>
<dbReference type="SUPFAM" id="SSF52540">
    <property type="entry name" value="P-loop containing nucleoside triphosphate hydrolases"/>
    <property type="match status" value="2"/>
</dbReference>
<feature type="domain" description="ABC transporter" evidence="3">
    <location>
        <begin position="260"/>
        <end position="495"/>
    </location>
</feature>
<dbReference type="EMBL" id="WMKA01000022">
    <property type="protein sequence ID" value="MTG89421.1"/>
    <property type="molecule type" value="Genomic_DNA"/>
</dbReference>
<accession>A0A6N7ZIV9</accession>
<dbReference type="PANTHER" id="PTHR24220:SF685">
    <property type="entry name" value="ABC TRANSPORTER RELATED"/>
    <property type="match status" value="1"/>
</dbReference>
<evidence type="ECO:0000313" key="5">
    <source>
        <dbReference type="Proteomes" id="UP000440668"/>
    </source>
</evidence>
<gene>
    <name evidence="4" type="ORF">GJV82_10760</name>
</gene>
<feature type="domain" description="ABC transporter" evidence="3">
    <location>
        <begin position="1"/>
        <end position="252"/>
    </location>
</feature>
<proteinExistence type="predicted"/>
<dbReference type="GO" id="GO:0005524">
    <property type="term" value="F:ATP binding"/>
    <property type="evidence" value="ECO:0007669"/>
    <property type="project" value="UniProtKB-KW"/>
</dbReference>
<keyword evidence="2 4" id="KW-0067">ATP-binding</keyword>
<reference evidence="4 5" key="1">
    <citation type="submission" date="2019-11" db="EMBL/GenBank/DDBJ databases">
        <title>Cellulosimicrobium composti sp. nov. isolated from a compost.</title>
        <authorList>
            <person name="Yang Y."/>
        </authorList>
    </citation>
    <scope>NUCLEOTIDE SEQUENCE [LARGE SCALE GENOMIC DNA]</scope>
    <source>
        <strain evidence="4 5">BIT-GX5</strain>
    </source>
</reference>
<dbReference type="InterPro" id="IPR017871">
    <property type="entry name" value="ABC_transporter-like_CS"/>
</dbReference>
<dbReference type="PANTHER" id="PTHR24220">
    <property type="entry name" value="IMPORT ATP-BINDING PROTEIN"/>
    <property type="match status" value="1"/>
</dbReference>
<evidence type="ECO:0000256" key="1">
    <source>
        <dbReference type="ARBA" id="ARBA00022741"/>
    </source>
</evidence>
<dbReference type="Pfam" id="PF00005">
    <property type="entry name" value="ABC_tran"/>
    <property type="match status" value="2"/>
</dbReference>
<dbReference type="PROSITE" id="PS50893">
    <property type="entry name" value="ABC_TRANSPORTER_2"/>
    <property type="match status" value="2"/>
</dbReference>
<dbReference type="InterPro" id="IPR027417">
    <property type="entry name" value="P-loop_NTPase"/>
</dbReference>
<evidence type="ECO:0000313" key="4">
    <source>
        <dbReference type="EMBL" id="MTG89421.1"/>
    </source>
</evidence>
<dbReference type="GO" id="GO:0016887">
    <property type="term" value="F:ATP hydrolysis activity"/>
    <property type="evidence" value="ECO:0007669"/>
    <property type="project" value="InterPro"/>
</dbReference>
<dbReference type="InterPro" id="IPR003439">
    <property type="entry name" value="ABC_transporter-like_ATP-bd"/>
</dbReference>
<dbReference type="InterPro" id="IPR003593">
    <property type="entry name" value="AAA+_ATPase"/>
</dbReference>
<dbReference type="SMART" id="SM00382">
    <property type="entry name" value="AAA"/>
    <property type="match status" value="2"/>
</dbReference>
<dbReference type="InterPro" id="IPR015854">
    <property type="entry name" value="ABC_transpr_LolD-like"/>
</dbReference>
<evidence type="ECO:0000256" key="2">
    <source>
        <dbReference type="ARBA" id="ARBA00022840"/>
    </source>
</evidence>
<protein>
    <submittedName>
        <fullName evidence="4">ATP-binding cassette domain-containing protein</fullName>
    </submittedName>
</protein>
<dbReference type="GO" id="GO:0022857">
    <property type="term" value="F:transmembrane transporter activity"/>
    <property type="evidence" value="ECO:0007669"/>
    <property type="project" value="TreeGrafter"/>
</dbReference>
<name>A0A6N7ZIV9_9MICO</name>
<dbReference type="PROSITE" id="PS00211">
    <property type="entry name" value="ABC_TRANSPORTER_1"/>
    <property type="match status" value="2"/>
</dbReference>